<dbReference type="InterPro" id="IPR029058">
    <property type="entry name" value="AB_hydrolase_fold"/>
</dbReference>
<evidence type="ECO:0000256" key="1">
    <source>
        <dbReference type="SAM" id="SignalP"/>
    </source>
</evidence>
<evidence type="ECO:0000313" key="3">
    <source>
        <dbReference type="Proteomes" id="UP000824211"/>
    </source>
</evidence>
<feature type="signal peptide" evidence="1">
    <location>
        <begin position="1"/>
        <end position="28"/>
    </location>
</feature>
<dbReference type="EMBL" id="DWXX01000078">
    <property type="protein sequence ID" value="HJB58881.1"/>
    <property type="molecule type" value="Genomic_DNA"/>
</dbReference>
<evidence type="ECO:0000313" key="2">
    <source>
        <dbReference type="EMBL" id="HJB58881.1"/>
    </source>
</evidence>
<dbReference type="AlphaFoldDB" id="A0A9D2MDT0"/>
<reference evidence="2" key="1">
    <citation type="journal article" date="2021" name="PeerJ">
        <title>Extensive microbial diversity within the chicken gut microbiome revealed by metagenomics and culture.</title>
        <authorList>
            <person name="Gilroy R."/>
            <person name="Ravi A."/>
            <person name="Getino M."/>
            <person name="Pursley I."/>
            <person name="Horton D.L."/>
            <person name="Alikhan N.F."/>
            <person name="Baker D."/>
            <person name="Gharbi K."/>
            <person name="Hall N."/>
            <person name="Watson M."/>
            <person name="Adriaenssens E.M."/>
            <person name="Foster-Nyarko E."/>
            <person name="Jarju S."/>
            <person name="Secka A."/>
            <person name="Antonio M."/>
            <person name="Oren A."/>
            <person name="Chaudhuri R.R."/>
            <person name="La Ragione R."/>
            <person name="Hildebrand F."/>
            <person name="Pallen M.J."/>
        </authorList>
    </citation>
    <scope>NUCLEOTIDE SEQUENCE</scope>
    <source>
        <strain evidence="2">ChiHjej9B8-13557</strain>
    </source>
</reference>
<dbReference type="SUPFAM" id="SSF53474">
    <property type="entry name" value="alpha/beta-Hydrolases"/>
    <property type="match status" value="1"/>
</dbReference>
<keyword evidence="1" id="KW-0732">Signal</keyword>
<organism evidence="2 3">
    <name type="scientific">Candidatus Faecalibacterium faecipullorum</name>
    <dbReference type="NCBI Taxonomy" id="2838578"/>
    <lineage>
        <taxon>Bacteria</taxon>
        <taxon>Bacillati</taxon>
        <taxon>Bacillota</taxon>
        <taxon>Clostridia</taxon>
        <taxon>Eubacteriales</taxon>
        <taxon>Oscillospiraceae</taxon>
        <taxon>Faecalibacterium</taxon>
    </lineage>
</organism>
<sequence>MKNKGIRTITAGVLAVSVVMSTAVSVVALEPSPDGTSFASIQQVSQDSSENCAKLLDWLGITIPRHFDSQAPYKVNILPESDPNYWQAEWETQVYNYKMVRNYPTLYTQEAWDAAQSAGTVLLGIHPEAMTDANKEQIIAARDAIAALADQQIKPFSDGINGEVIYIWGDDMPVTTPESDLQFPLVNYEGESVYDNADFRPFIIPYLLDDPSSAKGTIIVTSGGGNTSRSNPVEAYAVCPEFNKLGYNCFLLQRRVAPYNNDDIVMDMQRAVRVVKYYSDEWGIDLEGSLLAVSGYSGSGGNIRTMLEKFYGSITPNQFDPNYVCDAIDGVNSDVDIAHLIYSGAPIETENPNLPHMFIAIGADDSMGWDGSLQLFKQAYELGLDPELHVYGLNGHGFGAGMEGTSSMTWMETCDLYMQKVMGYAEIPFTGEIPAEYTLTQQIHVDWFPIGDDVTVDVYTTADGGKCLFTFFGWGDNITVESLLIGGRVASVTYDSVGYFGQDAAKMWELVDPSAWVPVN</sequence>
<accession>A0A9D2MDT0</accession>
<dbReference type="Proteomes" id="UP000824211">
    <property type="component" value="Unassembled WGS sequence"/>
</dbReference>
<name>A0A9D2MDT0_9FIRM</name>
<reference evidence="2" key="2">
    <citation type="submission" date="2021-04" db="EMBL/GenBank/DDBJ databases">
        <authorList>
            <person name="Gilroy R."/>
        </authorList>
    </citation>
    <scope>NUCLEOTIDE SEQUENCE</scope>
    <source>
        <strain evidence="2">ChiHjej9B8-13557</strain>
    </source>
</reference>
<protein>
    <submittedName>
        <fullName evidence="2">Uncharacterized protein</fullName>
    </submittedName>
</protein>
<dbReference type="Gene3D" id="3.40.50.1820">
    <property type="entry name" value="alpha/beta hydrolase"/>
    <property type="match status" value="1"/>
</dbReference>
<proteinExistence type="predicted"/>
<gene>
    <name evidence="2" type="ORF">H9771_04365</name>
</gene>
<comment type="caution">
    <text evidence="2">The sequence shown here is derived from an EMBL/GenBank/DDBJ whole genome shotgun (WGS) entry which is preliminary data.</text>
</comment>
<feature type="chain" id="PRO_5039689201" evidence="1">
    <location>
        <begin position="29"/>
        <end position="520"/>
    </location>
</feature>